<evidence type="ECO:0000256" key="1">
    <source>
        <dbReference type="ARBA" id="ARBA00023157"/>
    </source>
</evidence>
<dbReference type="KEGG" id="llu:AKJ09_02019"/>
<name>A0A0K1PP87_9BACT</name>
<dbReference type="SMART" id="SM00020">
    <property type="entry name" value="Tryp_SPc"/>
    <property type="match status" value="1"/>
</dbReference>
<dbReference type="SUPFAM" id="SSF50494">
    <property type="entry name" value="Trypsin-like serine proteases"/>
    <property type="match status" value="1"/>
</dbReference>
<dbReference type="InterPro" id="IPR018114">
    <property type="entry name" value="TRYPSIN_HIS"/>
</dbReference>
<proteinExistence type="predicted"/>
<feature type="domain" description="Peptidase S1" evidence="2">
    <location>
        <begin position="61"/>
        <end position="299"/>
    </location>
</feature>
<keyword evidence="1" id="KW-1015">Disulfide bond</keyword>
<dbReference type="Pfam" id="PF00089">
    <property type="entry name" value="Trypsin"/>
    <property type="match status" value="1"/>
</dbReference>
<dbReference type="PROSITE" id="PS50240">
    <property type="entry name" value="TRYPSIN_DOM"/>
    <property type="match status" value="1"/>
</dbReference>
<dbReference type="OrthoDB" id="5290391at2"/>
<dbReference type="RefSeq" id="WP_146646814.1">
    <property type="nucleotide sequence ID" value="NZ_CP012333.1"/>
</dbReference>
<dbReference type="Proteomes" id="UP000064967">
    <property type="component" value="Chromosome"/>
</dbReference>
<organism evidence="3 4">
    <name type="scientific">Labilithrix luteola</name>
    <dbReference type="NCBI Taxonomy" id="1391654"/>
    <lineage>
        <taxon>Bacteria</taxon>
        <taxon>Pseudomonadati</taxon>
        <taxon>Myxococcota</taxon>
        <taxon>Polyangia</taxon>
        <taxon>Polyangiales</taxon>
        <taxon>Labilitrichaceae</taxon>
        <taxon>Labilithrix</taxon>
    </lineage>
</organism>
<accession>A0A0K1PP87</accession>
<dbReference type="EMBL" id="CP012333">
    <property type="protein sequence ID" value="AKU95355.1"/>
    <property type="molecule type" value="Genomic_DNA"/>
</dbReference>
<dbReference type="InterPro" id="IPR043504">
    <property type="entry name" value="Peptidase_S1_PA_chymotrypsin"/>
</dbReference>
<dbReference type="AlphaFoldDB" id="A0A0K1PP87"/>
<evidence type="ECO:0000313" key="4">
    <source>
        <dbReference type="Proteomes" id="UP000064967"/>
    </source>
</evidence>
<dbReference type="GO" id="GO:0004252">
    <property type="term" value="F:serine-type endopeptidase activity"/>
    <property type="evidence" value="ECO:0007669"/>
    <property type="project" value="InterPro"/>
</dbReference>
<dbReference type="InterPro" id="IPR001254">
    <property type="entry name" value="Trypsin_dom"/>
</dbReference>
<dbReference type="PANTHER" id="PTHR24256">
    <property type="entry name" value="TRYPTASE-RELATED"/>
    <property type="match status" value="1"/>
</dbReference>
<dbReference type="PROSITE" id="PS00134">
    <property type="entry name" value="TRYPSIN_HIS"/>
    <property type="match status" value="1"/>
</dbReference>
<gene>
    <name evidence="3" type="ORF">AKJ09_02019</name>
</gene>
<dbReference type="PRINTS" id="PR00722">
    <property type="entry name" value="CHYMOTRYPSIN"/>
</dbReference>
<evidence type="ECO:0000259" key="2">
    <source>
        <dbReference type="PROSITE" id="PS50240"/>
    </source>
</evidence>
<sequence length="304" mass="31985">MIARGGERWHAVVVAPSHRSLDPTNPLGRAVRLALAVLALGSSVACAGKEEEASDNSANAVVGGKETMDVPAIGYLAHGFQVEGNWIVVIPYCTGTLIAPDIVLTAAHCVEQAKEKQYTAHFGTGVPRDPHVLIPVKESVMHPAYVTGAQHTYAFDLAYLVLESPIRNVPLATPLRTPHEGKCNYVSTGYGTKKENYAYNEPVLDTDNGFRKALSMCADPGYVNSASLVTNGTIRAHSDEGADCVGDSGGPLRIDNTRQIVGVLSNLGPVSSGVTCSTGAPAYYAPVATSLPFIDEALAKSAAR</sequence>
<dbReference type="STRING" id="1391654.AKJ09_02019"/>
<evidence type="ECO:0000313" key="3">
    <source>
        <dbReference type="EMBL" id="AKU95355.1"/>
    </source>
</evidence>
<dbReference type="InterPro" id="IPR051487">
    <property type="entry name" value="Ser/Thr_Proteases_Immune/Dev"/>
</dbReference>
<dbReference type="Gene3D" id="2.40.10.10">
    <property type="entry name" value="Trypsin-like serine proteases"/>
    <property type="match status" value="1"/>
</dbReference>
<dbReference type="GO" id="GO:0006508">
    <property type="term" value="P:proteolysis"/>
    <property type="evidence" value="ECO:0007669"/>
    <property type="project" value="InterPro"/>
</dbReference>
<dbReference type="InterPro" id="IPR001314">
    <property type="entry name" value="Peptidase_S1A"/>
</dbReference>
<protein>
    <submittedName>
        <fullName evidence="3">Trypsin</fullName>
    </submittedName>
</protein>
<keyword evidence="4" id="KW-1185">Reference proteome</keyword>
<dbReference type="InterPro" id="IPR009003">
    <property type="entry name" value="Peptidase_S1_PA"/>
</dbReference>
<reference evidence="3 4" key="1">
    <citation type="submission" date="2015-08" db="EMBL/GenBank/DDBJ databases">
        <authorList>
            <person name="Babu N.S."/>
            <person name="Beckwith C.J."/>
            <person name="Beseler K.G."/>
            <person name="Brison A."/>
            <person name="Carone J.V."/>
            <person name="Caskin T.P."/>
            <person name="Diamond M."/>
            <person name="Durham M.E."/>
            <person name="Foxe J.M."/>
            <person name="Go M."/>
            <person name="Henderson B.A."/>
            <person name="Jones I.B."/>
            <person name="McGettigan J.A."/>
            <person name="Micheletti S.J."/>
            <person name="Nasrallah M.E."/>
            <person name="Ortiz D."/>
            <person name="Piller C.R."/>
            <person name="Privatt S.R."/>
            <person name="Schneider S.L."/>
            <person name="Sharp S."/>
            <person name="Smith T.C."/>
            <person name="Stanton J.D."/>
            <person name="Ullery H.E."/>
            <person name="Wilson R.J."/>
            <person name="Serrano M.G."/>
            <person name="Buck G."/>
            <person name="Lee V."/>
            <person name="Wang Y."/>
            <person name="Carvalho R."/>
            <person name="Voegtly L."/>
            <person name="Shi R."/>
            <person name="Duckworth R."/>
            <person name="Johnson A."/>
            <person name="Loviza R."/>
            <person name="Walstead R."/>
            <person name="Shah Z."/>
            <person name="Kiflezghi M."/>
            <person name="Wade K."/>
            <person name="Ball S.L."/>
            <person name="Bradley K.W."/>
            <person name="Asai D.J."/>
            <person name="Bowman C.A."/>
            <person name="Russell D.A."/>
            <person name="Pope W.H."/>
            <person name="Jacobs-Sera D."/>
            <person name="Hendrix R.W."/>
            <person name="Hatfull G.F."/>
        </authorList>
    </citation>
    <scope>NUCLEOTIDE SEQUENCE [LARGE SCALE GENOMIC DNA]</scope>
    <source>
        <strain evidence="3 4">DSM 27648</strain>
    </source>
</reference>